<name>A0ABX5BX43_9FIRM</name>
<dbReference type="Gene3D" id="3.10.450.40">
    <property type="match status" value="1"/>
</dbReference>
<organism evidence="1 2">
    <name type="scientific">Veillonella rogosae JCM 15642</name>
    <dbReference type="NCBI Taxonomy" id="1298595"/>
    <lineage>
        <taxon>Bacteria</taxon>
        <taxon>Bacillati</taxon>
        <taxon>Bacillota</taxon>
        <taxon>Negativicutes</taxon>
        <taxon>Veillonellales</taxon>
        <taxon>Veillonellaceae</taxon>
        <taxon>Veillonella</taxon>
    </lineage>
</organism>
<dbReference type="Pfam" id="PF10934">
    <property type="entry name" value="Sheath_initiator"/>
    <property type="match status" value="1"/>
</dbReference>
<gene>
    <name evidence="1" type="ORF">VRHSUH09_06545</name>
</gene>
<dbReference type="SUPFAM" id="SSF160719">
    <property type="entry name" value="gpW/gp25-like"/>
    <property type="match status" value="1"/>
</dbReference>
<proteinExistence type="predicted"/>
<accession>A0ABX5BX43</accession>
<reference evidence="1 2" key="1">
    <citation type="submission" date="2018-01" db="EMBL/GenBank/DDBJ databases">
        <title>Draft genome sequences of clinical isolates and type strains of oral Veillonella including Veillonella infantum sp., nov.</title>
        <authorList>
            <person name="Mashima I."/>
            <person name="Liao Y.-C."/>
            <person name="Sabharwal A."/>
            <person name="Haase E.M."/>
            <person name="Nakazawa F."/>
            <person name="Scannapieco F.A."/>
        </authorList>
    </citation>
    <scope>NUCLEOTIDE SEQUENCE [LARGE SCALE GENOMIC DNA]</scope>
    <source>
        <strain evidence="1 2">JCM 15642</strain>
    </source>
</reference>
<dbReference type="Proteomes" id="UP000238774">
    <property type="component" value="Unassembled WGS sequence"/>
</dbReference>
<protein>
    <submittedName>
        <fullName evidence="1">DUF2634 domain-containing protein</fullName>
    </submittedName>
</protein>
<sequence length="138" mass="16229">MALTPSNSNYDVFDPTLIRKEPSYTFRVRYEDDYKLLDMCDDIEAMKQAIYKIINTPRYKYLIYSWDYGIELEDLIGEAIPYVYALIEQRIKEALLHDDRITDVYDFEFSNNEGSVLCIFTCDTIYGVISNISKEINV</sequence>
<keyword evidence="2" id="KW-1185">Reference proteome</keyword>
<dbReference type="InterPro" id="IPR020288">
    <property type="entry name" value="Sheath_initiator"/>
</dbReference>
<dbReference type="EMBL" id="PPCX01000010">
    <property type="protein sequence ID" value="PQL12073.1"/>
    <property type="molecule type" value="Genomic_DNA"/>
</dbReference>
<evidence type="ECO:0000313" key="1">
    <source>
        <dbReference type="EMBL" id="PQL12073.1"/>
    </source>
</evidence>
<comment type="caution">
    <text evidence="1">The sequence shown here is derived from an EMBL/GenBank/DDBJ whole genome shotgun (WGS) entry which is preliminary data.</text>
</comment>
<evidence type="ECO:0000313" key="2">
    <source>
        <dbReference type="Proteomes" id="UP000238774"/>
    </source>
</evidence>